<organism evidence="3 4">
    <name type="scientific">Bordetella genomosp. 11</name>
    <dbReference type="NCBI Taxonomy" id="1416808"/>
    <lineage>
        <taxon>Bacteria</taxon>
        <taxon>Pseudomonadati</taxon>
        <taxon>Pseudomonadota</taxon>
        <taxon>Betaproteobacteria</taxon>
        <taxon>Burkholderiales</taxon>
        <taxon>Alcaligenaceae</taxon>
        <taxon>Bordetella</taxon>
    </lineage>
</organism>
<dbReference type="PANTHER" id="PTHR42928:SF5">
    <property type="entry name" value="BLR1237 PROTEIN"/>
    <property type="match status" value="1"/>
</dbReference>
<dbReference type="RefSeq" id="WP_094842817.1">
    <property type="nucleotide sequence ID" value="NZ_NEVS01000004.1"/>
</dbReference>
<dbReference type="PIRSF" id="PIRSF017082">
    <property type="entry name" value="YflP"/>
    <property type="match status" value="1"/>
</dbReference>
<feature type="chain" id="PRO_5012198860" evidence="2">
    <location>
        <begin position="28"/>
        <end position="325"/>
    </location>
</feature>
<protein>
    <submittedName>
        <fullName evidence="3">LacI family transcriptional regulator</fullName>
    </submittedName>
</protein>
<keyword evidence="4" id="KW-1185">Reference proteome</keyword>
<feature type="signal peptide" evidence="2">
    <location>
        <begin position="1"/>
        <end position="27"/>
    </location>
</feature>
<gene>
    <name evidence="3" type="ORF">CAL28_19085</name>
</gene>
<name>A0A261UJI4_9BORD</name>
<evidence type="ECO:0000256" key="1">
    <source>
        <dbReference type="ARBA" id="ARBA00006987"/>
    </source>
</evidence>
<dbReference type="AlphaFoldDB" id="A0A261UJI4"/>
<dbReference type="InterPro" id="IPR042100">
    <property type="entry name" value="Bug_dom1"/>
</dbReference>
<comment type="similarity">
    <text evidence="1">Belongs to the UPF0065 (bug) family.</text>
</comment>
<accession>A0A261UJI4</accession>
<dbReference type="Gene3D" id="3.40.190.10">
    <property type="entry name" value="Periplasmic binding protein-like II"/>
    <property type="match status" value="1"/>
</dbReference>
<dbReference type="SUPFAM" id="SSF53850">
    <property type="entry name" value="Periplasmic binding protein-like II"/>
    <property type="match status" value="1"/>
</dbReference>
<evidence type="ECO:0000313" key="4">
    <source>
        <dbReference type="Proteomes" id="UP000215767"/>
    </source>
</evidence>
<dbReference type="Gene3D" id="3.40.190.150">
    <property type="entry name" value="Bordetella uptake gene, domain 1"/>
    <property type="match status" value="1"/>
</dbReference>
<dbReference type="EMBL" id="NEVS01000004">
    <property type="protein sequence ID" value="OZI61410.1"/>
    <property type="molecule type" value="Genomic_DNA"/>
</dbReference>
<keyword evidence="2" id="KW-0732">Signal</keyword>
<dbReference type="Proteomes" id="UP000215767">
    <property type="component" value="Unassembled WGS sequence"/>
</dbReference>
<sequence length="325" mass="33669">MSSITHRKLLLAVSALSLSLLGGAAHAADYPSRPVRLIVTYPPGGGADIVARLVAAKMTTSLGEQFIVENRPGANGQIGANTLARSAPDGYTVMLDATGFSINPALYASLPYDAKKDFIPVSVLVKFPNILVKNPKFPVDDVKSLVDLVHKEPGKISYASSGTGSVQHLAGALFASKIKGQLSHIPYKGGGPALTDVAGGQLPIMFANGASALPFIQSGKVTPLATTGSERSAALPGIPTMTEAGTPMQAYEWNALFVPAGTPAAVVDKLAAAAHAAVNDPTVRKQLIDMGGEPMGASPADSAQFIADQMHTWKDVIAENHIKAN</sequence>
<dbReference type="PANTHER" id="PTHR42928">
    <property type="entry name" value="TRICARBOXYLATE-BINDING PROTEIN"/>
    <property type="match status" value="1"/>
</dbReference>
<dbReference type="CDD" id="cd13578">
    <property type="entry name" value="PBP2_Bug27"/>
    <property type="match status" value="1"/>
</dbReference>
<proteinExistence type="inferred from homology"/>
<evidence type="ECO:0000313" key="3">
    <source>
        <dbReference type="EMBL" id="OZI61410.1"/>
    </source>
</evidence>
<comment type="caution">
    <text evidence="3">The sequence shown here is derived from an EMBL/GenBank/DDBJ whole genome shotgun (WGS) entry which is preliminary data.</text>
</comment>
<dbReference type="Pfam" id="PF03401">
    <property type="entry name" value="TctC"/>
    <property type="match status" value="1"/>
</dbReference>
<evidence type="ECO:0000256" key="2">
    <source>
        <dbReference type="SAM" id="SignalP"/>
    </source>
</evidence>
<dbReference type="OrthoDB" id="8678477at2"/>
<reference evidence="4" key="1">
    <citation type="submission" date="2017-05" db="EMBL/GenBank/DDBJ databases">
        <title>Complete and WGS of Bordetella genogroups.</title>
        <authorList>
            <person name="Spilker T."/>
            <person name="Lipuma J."/>
        </authorList>
    </citation>
    <scope>NUCLEOTIDE SEQUENCE [LARGE SCALE GENOMIC DNA]</scope>
    <source>
        <strain evidence="4">AU8856</strain>
    </source>
</reference>
<dbReference type="InterPro" id="IPR005064">
    <property type="entry name" value="BUG"/>
</dbReference>